<gene>
    <name evidence="3" type="ordered locus">Cag_0835</name>
</gene>
<keyword evidence="2" id="KW-0812">Transmembrane</keyword>
<accession>Q3ASC4</accession>
<feature type="compositionally biased region" description="Polar residues" evidence="1">
    <location>
        <begin position="53"/>
        <end position="63"/>
    </location>
</feature>
<reference evidence="3" key="1">
    <citation type="submission" date="2005-08" db="EMBL/GenBank/DDBJ databases">
        <title>Complete sequence of Chlorobium chlorochromatii CaD3.</title>
        <authorList>
            <person name="Copeland A."/>
            <person name="Lucas S."/>
            <person name="Lapidus A."/>
            <person name="Barry K."/>
            <person name="Detter J.C."/>
            <person name="Glavina T."/>
            <person name="Hammon N."/>
            <person name="Israni S."/>
            <person name="Pitluck S."/>
            <person name="Bryant D."/>
            <person name="Schmutz J."/>
            <person name="Larimer F."/>
            <person name="Land M."/>
            <person name="Kyrpides N."/>
            <person name="Ivanova N."/>
            <person name="Richardson P."/>
        </authorList>
    </citation>
    <scope>NUCLEOTIDE SEQUENCE [LARGE SCALE GENOMIC DNA]</scope>
    <source>
        <strain evidence="3">CaD3</strain>
    </source>
</reference>
<proteinExistence type="predicted"/>
<evidence type="ECO:0000256" key="1">
    <source>
        <dbReference type="SAM" id="MobiDB-lite"/>
    </source>
</evidence>
<dbReference type="AlphaFoldDB" id="Q3ASC4"/>
<protein>
    <submittedName>
        <fullName evidence="3">Uncharacterized protein</fullName>
    </submittedName>
</protein>
<name>Q3ASC4_CHLCH</name>
<organism evidence="3">
    <name type="scientific">Chlorobium chlorochromatii (strain CaD3)</name>
    <dbReference type="NCBI Taxonomy" id="340177"/>
    <lineage>
        <taxon>Bacteria</taxon>
        <taxon>Pseudomonadati</taxon>
        <taxon>Chlorobiota</taxon>
        <taxon>Chlorobiia</taxon>
        <taxon>Chlorobiales</taxon>
        <taxon>Chlorobiaceae</taxon>
        <taxon>Chlorobium/Pelodictyon group</taxon>
        <taxon>Chlorobium</taxon>
    </lineage>
</organism>
<feature type="region of interest" description="Disordered" evidence="1">
    <location>
        <begin position="31"/>
        <end position="70"/>
    </location>
</feature>
<sequence length="137" mass="14722">MKTEVKIALIGGTVTIIAAVLPIVLGWYEPNKQHGEAPPPPSQTAPAWGSATPVLSSSNSPASEPTDETSRLQALATIIRNRDVDAAKASPQFQCFVKEHYGKELDAVSRRELPAFWVKMAKSLAAERRAAKDAATK</sequence>
<dbReference type="HOGENOM" id="CLU_1861628_0_0_10"/>
<keyword evidence="2" id="KW-1133">Transmembrane helix</keyword>
<evidence type="ECO:0000256" key="2">
    <source>
        <dbReference type="SAM" id="Phobius"/>
    </source>
</evidence>
<keyword evidence="2" id="KW-0472">Membrane</keyword>
<dbReference type="EMBL" id="CP000108">
    <property type="protein sequence ID" value="ABB28101.1"/>
    <property type="molecule type" value="Genomic_DNA"/>
</dbReference>
<evidence type="ECO:0000313" key="3">
    <source>
        <dbReference type="EMBL" id="ABB28101.1"/>
    </source>
</evidence>
<dbReference type="STRING" id="340177.Cag_0835"/>
<dbReference type="KEGG" id="cch:Cag_0835"/>
<feature type="transmembrane region" description="Helical" evidence="2">
    <location>
        <begin position="7"/>
        <end position="28"/>
    </location>
</feature>